<proteinExistence type="predicted"/>
<dbReference type="Gene3D" id="2.160.10.10">
    <property type="entry name" value="Hexapeptide repeat proteins"/>
    <property type="match status" value="1"/>
</dbReference>
<dbReference type="Proteomes" id="UP000176678">
    <property type="component" value="Unassembled WGS sequence"/>
</dbReference>
<organism evidence="2 3">
    <name type="scientific">Candidatus Uhrbacteria bacterium RIFCSPLOWO2_02_FULL_51_9</name>
    <dbReference type="NCBI Taxonomy" id="1802410"/>
    <lineage>
        <taxon>Bacteria</taxon>
        <taxon>Candidatus Uhriibacteriota</taxon>
    </lineage>
</organism>
<evidence type="ECO:0000313" key="3">
    <source>
        <dbReference type="Proteomes" id="UP000176678"/>
    </source>
</evidence>
<feature type="domain" description="Nucleotidyl transferase" evidence="1">
    <location>
        <begin position="2"/>
        <end position="237"/>
    </location>
</feature>
<name>A0A1F7VDJ3_9BACT</name>
<sequence length="360" mass="39631">MKALLTAGGRATRLRPVTHTINKHLIPLANKPMLFHALEKIAETGIVEVGININEDEKEIQRVLGDGSQWGLRVTYIEQRGGALGLAHIIKNAKDAGFLNGPFLMYLGDNIILGSIRRFVERFQNERLNCMLALSRVKDPERFGVPEMDVHGRIVRVVEKPLVPMSQFAITGIYLYDEHALQAVEVIKPSARGEMEITDVHQYYLDHGLTVGYEEISGWWKDTGKPEDLLEGNLLILNDMPASAFRVETRVPETARLQGRVSIGAGTRLEGNALVRGPVVIGKNCQIINSYIGPYTSIGDNTTVVNTEIEHTIVLEGASITCGTRVVDSIIGAHAILVPANQSLPVGHKMVIGDNTYLEM</sequence>
<evidence type="ECO:0000259" key="1">
    <source>
        <dbReference type="Pfam" id="PF00483"/>
    </source>
</evidence>
<dbReference type="InterPro" id="IPR029044">
    <property type="entry name" value="Nucleotide-diphossugar_trans"/>
</dbReference>
<accession>A0A1F7VDJ3</accession>
<reference evidence="2 3" key="1">
    <citation type="journal article" date="2016" name="Nat. Commun.">
        <title>Thousands of microbial genomes shed light on interconnected biogeochemical processes in an aquifer system.</title>
        <authorList>
            <person name="Anantharaman K."/>
            <person name="Brown C.T."/>
            <person name="Hug L.A."/>
            <person name="Sharon I."/>
            <person name="Castelle C.J."/>
            <person name="Probst A.J."/>
            <person name="Thomas B.C."/>
            <person name="Singh A."/>
            <person name="Wilkins M.J."/>
            <person name="Karaoz U."/>
            <person name="Brodie E.L."/>
            <person name="Williams K.H."/>
            <person name="Hubbard S.S."/>
            <person name="Banfield J.F."/>
        </authorList>
    </citation>
    <scope>NUCLEOTIDE SEQUENCE [LARGE SCALE GENOMIC DNA]</scope>
</reference>
<dbReference type="Gene3D" id="3.90.550.10">
    <property type="entry name" value="Spore Coat Polysaccharide Biosynthesis Protein SpsA, Chain A"/>
    <property type="match status" value="1"/>
</dbReference>
<dbReference type="EMBL" id="MGES01000043">
    <property type="protein sequence ID" value="OGL88511.1"/>
    <property type="molecule type" value="Genomic_DNA"/>
</dbReference>
<gene>
    <name evidence="2" type="ORF">A3H75_02640</name>
</gene>
<dbReference type="STRING" id="1802410.A3H75_02640"/>
<comment type="caution">
    <text evidence="2">The sequence shown here is derived from an EMBL/GenBank/DDBJ whole genome shotgun (WGS) entry which is preliminary data.</text>
</comment>
<dbReference type="SUPFAM" id="SSF53448">
    <property type="entry name" value="Nucleotide-diphospho-sugar transferases"/>
    <property type="match status" value="1"/>
</dbReference>
<dbReference type="Pfam" id="PF00483">
    <property type="entry name" value="NTP_transferase"/>
    <property type="match status" value="1"/>
</dbReference>
<dbReference type="InterPro" id="IPR005908">
    <property type="entry name" value="G1P_thy_trans_l"/>
</dbReference>
<dbReference type="InterPro" id="IPR005835">
    <property type="entry name" value="NTP_transferase_dom"/>
</dbReference>
<dbReference type="PANTHER" id="PTHR42883:SF2">
    <property type="entry name" value="THYMIDYLYLTRANSFERASE"/>
    <property type="match status" value="1"/>
</dbReference>
<dbReference type="CDD" id="cd04189">
    <property type="entry name" value="G1P_TT_long"/>
    <property type="match status" value="1"/>
</dbReference>
<keyword evidence="2" id="KW-0808">Transferase</keyword>
<dbReference type="PANTHER" id="PTHR42883">
    <property type="entry name" value="GLUCOSE-1-PHOSPHATE THYMIDYLTRANSFERASE"/>
    <property type="match status" value="1"/>
</dbReference>
<protein>
    <submittedName>
        <fullName evidence="2">Glucose-1-phosphate thymidylyltransferase</fullName>
    </submittedName>
</protein>
<dbReference type="AlphaFoldDB" id="A0A1F7VDJ3"/>
<dbReference type="GO" id="GO:0016740">
    <property type="term" value="F:transferase activity"/>
    <property type="evidence" value="ECO:0007669"/>
    <property type="project" value="UniProtKB-KW"/>
</dbReference>
<evidence type="ECO:0000313" key="2">
    <source>
        <dbReference type="EMBL" id="OGL88511.1"/>
    </source>
</evidence>
<dbReference type="NCBIfam" id="TIGR01208">
    <property type="entry name" value="rmlA_long"/>
    <property type="match status" value="1"/>
</dbReference>